<evidence type="ECO:0000256" key="5">
    <source>
        <dbReference type="SAM" id="Phobius"/>
    </source>
</evidence>
<gene>
    <name evidence="7" type="ORF">GDO78_008616</name>
</gene>
<feature type="transmembrane region" description="Helical" evidence="5">
    <location>
        <begin position="52"/>
        <end position="74"/>
    </location>
</feature>
<dbReference type="AlphaFoldDB" id="A0A8J6FEM8"/>
<proteinExistence type="predicted"/>
<accession>A0A8J6FEM8</accession>
<feature type="transmembrane region" description="Helical" evidence="5">
    <location>
        <begin position="202"/>
        <end position="222"/>
    </location>
</feature>
<evidence type="ECO:0000256" key="3">
    <source>
        <dbReference type="ARBA" id="ARBA00022989"/>
    </source>
</evidence>
<dbReference type="Gene3D" id="1.20.1070.10">
    <property type="entry name" value="Rhodopsin 7-helix transmembrane proteins"/>
    <property type="match status" value="1"/>
</dbReference>
<dbReference type="InterPro" id="IPR042804">
    <property type="entry name" value="GPR82"/>
</dbReference>
<evidence type="ECO:0000313" key="7">
    <source>
        <dbReference type="EMBL" id="KAG9485620.1"/>
    </source>
</evidence>
<name>A0A8J6FEM8_ELECQ</name>
<comment type="subcellular location">
    <subcellularLocation>
        <location evidence="1">Membrane</location>
    </subcellularLocation>
</comment>
<evidence type="ECO:0000256" key="2">
    <source>
        <dbReference type="ARBA" id="ARBA00022692"/>
    </source>
</evidence>
<keyword evidence="8" id="KW-1185">Reference proteome</keyword>
<protein>
    <recommendedName>
        <fullName evidence="6">G-protein coupled receptors family 1 profile domain-containing protein</fullName>
    </recommendedName>
</protein>
<dbReference type="InterPro" id="IPR017452">
    <property type="entry name" value="GPCR_Rhodpsn_7TM"/>
</dbReference>
<dbReference type="Pfam" id="PF00001">
    <property type="entry name" value="7tm_1"/>
    <property type="match status" value="1"/>
</dbReference>
<organism evidence="7 8">
    <name type="scientific">Eleutherodactylus coqui</name>
    <name type="common">Puerto Rican coqui</name>
    <dbReference type="NCBI Taxonomy" id="57060"/>
    <lineage>
        <taxon>Eukaryota</taxon>
        <taxon>Metazoa</taxon>
        <taxon>Chordata</taxon>
        <taxon>Craniata</taxon>
        <taxon>Vertebrata</taxon>
        <taxon>Euteleostomi</taxon>
        <taxon>Amphibia</taxon>
        <taxon>Batrachia</taxon>
        <taxon>Anura</taxon>
        <taxon>Neobatrachia</taxon>
        <taxon>Hyloidea</taxon>
        <taxon>Eleutherodactylidae</taxon>
        <taxon>Eleutherodactylinae</taxon>
        <taxon>Eleutherodactylus</taxon>
        <taxon>Eleutherodactylus</taxon>
    </lineage>
</organism>
<dbReference type="GO" id="GO:0004930">
    <property type="term" value="F:G protein-coupled receptor activity"/>
    <property type="evidence" value="ECO:0007669"/>
    <property type="project" value="InterPro"/>
</dbReference>
<dbReference type="PANTHER" id="PTHR47392:SF1">
    <property type="entry name" value="G-PROTEIN COUPLED RECEPTOR 82-RELATED"/>
    <property type="match status" value="1"/>
</dbReference>
<feature type="transmembrane region" description="Helical" evidence="5">
    <location>
        <begin position="94"/>
        <end position="114"/>
    </location>
</feature>
<dbReference type="PROSITE" id="PS50262">
    <property type="entry name" value="G_PROTEIN_RECEP_F1_2"/>
    <property type="match status" value="1"/>
</dbReference>
<dbReference type="Proteomes" id="UP000770717">
    <property type="component" value="Unassembled WGS sequence"/>
</dbReference>
<keyword evidence="3 5" id="KW-1133">Transmembrane helix</keyword>
<dbReference type="PRINTS" id="PR00237">
    <property type="entry name" value="GPCRRHODOPSN"/>
</dbReference>
<sequence>MSNTTECLNFGVITSTGLPIVYALMFLPSISGNIMSLVMFKRLSKKTSTHFYLMNLAVSNVVLAVGMPLQIVYYSQGQDWPYDSVLCSVVYRGASILTHCSMCVSVTIFCWIAVSRYATLMRHKERVRVTSKTTYEKIISAQILKTFRNPRFALYLCIGVWFILLCPNIILLVKQDHAPDKPCKEMEFIEQRYKATSVIESTFFFVFFMVVLLFYYFFIKYIRQLQANSCIAEKHRVYSKVKSNIIIILALLLLCFTPYHLSKFLLVGYDYSRGCRQLSVLIEIKNCSLCLAEFRSCTDPIVYFCLDDTFKKNFLRRCGKCSKDEEASSSTINRSAIQTPTLSMRIIHSTETKERGS</sequence>
<reference evidence="7" key="1">
    <citation type="thesis" date="2020" institute="ProQuest LLC" country="789 East Eisenhower Parkway, Ann Arbor, MI, USA">
        <title>Comparative Genomics and Chromosome Evolution.</title>
        <authorList>
            <person name="Mudd A.B."/>
        </authorList>
    </citation>
    <scope>NUCLEOTIDE SEQUENCE</scope>
    <source>
        <strain evidence="7">HN-11 Male</strain>
        <tissue evidence="7">Kidney and liver</tissue>
    </source>
</reference>
<feature type="transmembrane region" description="Helical" evidence="5">
    <location>
        <begin position="152"/>
        <end position="173"/>
    </location>
</feature>
<dbReference type="EMBL" id="WNTK01000004">
    <property type="protein sequence ID" value="KAG9485620.1"/>
    <property type="molecule type" value="Genomic_DNA"/>
</dbReference>
<dbReference type="SUPFAM" id="SSF81321">
    <property type="entry name" value="Family A G protein-coupled receptor-like"/>
    <property type="match status" value="1"/>
</dbReference>
<feature type="transmembrane region" description="Helical" evidence="5">
    <location>
        <begin position="20"/>
        <end position="40"/>
    </location>
</feature>
<feature type="transmembrane region" description="Helical" evidence="5">
    <location>
        <begin position="243"/>
        <end position="261"/>
    </location>
</feature>
<keyword evidence="4 5" id="KW-0472">Membrane</keyword>
<dbReference type="OrthoDB" id="9946711at2759"/>
<evidence type="ECO:0000256" key="4">
    <source>
        <dbReference type="ARBA" id="ARBA00023136"/>
    </source>
</evidence>
<dbReference type="InterPro" id="IPR000276">
    <property type="entry name" value="GPCR_Rhodpsn"/>
</dbReference>
<comment type="caution">
    <text evidence="7">The sequence shown here is derived from an EMBL/GenBank/DDBJ whole genome shotgun (WGS) entry which is preliminary data.</text>
</comment>
<dbReference type="PANTHER" id="PTHR47392">
    <property type="entry name" value="G-PROTEIN COUPLED RECEPTOR 82-RELATED"/>
    <property type="match status" value="1"/>
</dbReference>
<evidence type="ECO:0000313" key="8">
    <source>
        <dbReference type="Proteomes" id="UP000770717"/>
    </source>
</evidence>
<feature type="domain" description="G-protein coupled receptors family 1 profile" evidence="6">
    <location>
        <begin position="32"/>
        <end position="303"/>
    </location>
</feature>
<dbReference type="GO" id="GO:0016020">
    <property type="term" value="C:membrane"/>
    <property type="evidence" value="ECO:0007669"/>
    <property type="project" value="UniProtKB-SubCell"/>
</dbReference>
<keyword evidence="2 5" id="KW-0812">Transmembrane</keyword>
<evidence type="ECO:0000256" key="1">
    <source>
        <dbReference type="ARBA" id="ARBA00004370"/>
    </source>
</evidence>
<evidence type="ECO:0000259" key="6">
    <source>
        <dbReference type="PROSITE" id="PS50262"/>
    </source>
</evidence>